<evidence type="ECO:0000313" key="2">
    <source>
        <dbReference type="Proteomes" id="UP000188235"/>
    </source>
</evidence>
<gene>
    <name evidence="1" type="ORF">BW733_11540</name>
</gene>
<accession>A0A1Q2CZ68</accession>
<dbReference type="KEGG" id="tfa:BW733_11540"/>
<sequence>MRAITATLTLKPLMDQTRGVLFPSHLPTFQRFAPPPSTAELAQWFWIYRAQAALDEAKATPEYLMMTQTGSRWG</sequence>
<proteinExistence type="predicted"/>
<name>A0A1Q2CZ68_9ACTN</name>
<keyword evidence="2" id="KW-1185">Reference proteome</keyword>
<organism evidence="1 2">
    <name type="scientific">Tessaracoccus flavescens</name>
    <dbReference type="NCBI Taxonomy" id="399497"/>
    <lineage>
        <taxon>Bacteria</taxon>
        <taxon>Bacillati</taxon>
        <taxon>Actinomycetota</taxon>
        <taxon>Actinomycetes</taxon>
        <taxon>Propionibacteriales</taxon>
        <taxon>Propionibacteriaceae</taxon>
        <taxon>Tessaracoccus</taxon>
    </lineage>
</organism>
<dbReference type="Proteomes" id="UP000188235">
    <property type="component" value="Chromosome"/>
</dbReference>
<evidence type="ECO:0000313" key="1">
    <source>
        <dbReference type="EMBL" id="AQP51364.1"/>
    </source>
</evidence>
<protein>
    <submittedName>
        <fullName evidence="1">Uncharacterized protein</fullName>
    </submittedName>
</protein>
<dbReference type="EMBL" id="CP019607">
    <property type="protein sequence ID" value="AQP51364.1"/>
    <property type="molecule type" value="Genomic_DNA"/>
</dbReference>
<reference evidence="1 2" key="1">
    <citation type="journal article" date="2008" name="Int. J. Syst. Evol. Microbiol.">
        <title>Tessaracoccus flavescens sp. nov., isolated from marine sediment.</title>
        <authorList>
            <person name="Lee D.W."/>
            <person name="Lee S.D."/>
        </authorList>
    </citation>
    <scope>NUCLEOTIDE SEQUENCE [LARGE SCALE GENOMIC DNA]</scope>
    <source>
        <strain evidence="1 2">SST-39T</strain>
    </source>
</reference>
<dbReference type="AlphaFoldDB" id="A0A1Q2CZ68"/>